<evidence type="ECO:0000256" key="3">
    <source>
        <dbReference type="ARBA" id="ARBA00023125"/>
    </source>
</evidence>
<evidence type="ECO:0000313" key="7">
    <source>
        <dbReference type="EMBL" id="KAI5409397.1"/>
    </source>
</evidence>
<sequence length="140" mass="15956">MAVMKSANDLDNMKNDISDSEMHVIVEEFEAQSVDVDCGNDDIEFVWEREITSPFKATRNVLVVEGCVTRSTGTEVNIIDVDNGNWYGNELHSAKRNKDEMFVGKGWYEFAKEKKLKKGDVLGFTFDPSKGFLYEENKNN</sequence>
<dbReference type="SUPFAM" id="SSF101936">
    <property type="entry name" value="DNA-binding pseudobarrel domain"/>
    <property type="match status" value="1"/>
</dbReference>
<dbReference type="AlphaFoldDB" id="A0A9D4WX44"/>
<feature type="domain" description="TF-B3" evidence="6">
    <location>
        <begin position="47"/>
        <end position="140"/>
    </location>
</feature>
<comment type="caution">
    <text evidence="7">The sequence shown here is derived from an EMBL/GenBank/DDBJ whole genome shotgun (WGS) entry which is preliminary data.</text>
</comment>
<keyword evidence="8" id="KW-1185">Reference proteome</keyword>
<keyword evidence="3" id="KW-0238">DNA-binding</keyword>
<evidence type="ECO:0000259" key="6">
    <source>
        <dbReference type="PROSITE" id="PS50863"/>
    </source>
</evidence>
<evidence type="ECO:0000313" key="8">
    <source>
        <dbReference type="Proteomes" id="UP001058974"/>
    </source>
</evidence>
<dbReference type="Proteomes" id="UP001058974">
    <property type="component" value="Chromosome 5"/>
</dbReference>
<proteinExistence type="predicted"/>
<keyword evidence="5" id="KW-0539">Nucleus</keyword>
<dbReference type="GO" id="GO:0003677">
    <property type="term" value="F:DNA binding"/>
    <property type="evidence" value="ECO:0007669"/>
    <property type="project" value="UniProtKB-KW"/>
</dbReference>
<protein>
    <recommendedName>
        <fullName evidence="6">TF-B3 domain-containing protein</fullName>
    </recommendedName>
</protein>
<dbReference type="InterPro" id="IPR015300">
    <property type="entry name" value="DNA-bd_pseudobarrel_sf"/>
</dbReference>
<dbReference type="Gene3D" id="2.40.330.10">
    <property type="entry name" value="DNA-binding pseudobarrel domain"/>
    <property type="match status" value="1"/>
</dbReference>
<accession>A0A9D4WX44</accession>
<keyword evidence="2" id="KW-0805">Transcription regulation</keyword>
<evidence type="ECO:0000256" key="2">
    <source>
        <dbReference type="ARBA" id="ARBA00023015"/>
    </source>
</evidence>
<evidence type="ECO:0000256" key="4">
    <source>
        <dbReference type="ARBA" id="ARBA00023163"/>
    </source>
</evidence>
<dbReference type="Gramene" id="Psat05G0499800-T1">
    <property type="protein sequence ID" value="KAI5409397.1"/>
    <property type="gene ID" value="KIW84_054998"/>
</dbReference>
<reference evidence="7 8" key="1">
    <citation type="journal article" date="2022" name="Nat. Genet.">
        <title>Improved pea reference genome and pan-genome highlight genomic features and evolutionary characteristics.</title>
        <authorList>
            <person name="Yang T."/>
            <person name="Liu R."/>
            <person name="Luo Y."/>
            <person name="Hu S."/>
            <person name="Wang D."/>
            <person name="Wang C."/>
            <person name="Pandey M.K."/>
            <person name="Ge S."/>
            <person name="Xu Q."/>
            <person name="Li N."/>
            <person name="Li G."/>
            <person name="Huang Y."/>
            <person name="Saxena R.K."/>
            <person name="Ji Y."/>
            <person name="Li M."/>
            <person name="Yan X."/>
            <person name="He Y."/>
            <person name="Liu Y."/>
            <person name="Wang X."/>
            <person name="Xiang C."/>
            <person name="Varshney R.K."/>
            <person name="Ding H."/>
            <person name="Gao S."/>
            <person name="Zong X."/>
        </authorList>
    </citation>
    <scope>NUCLEOTIDE SEQUENCE [LARGE SCALE GENOMIC DNA]</scope>
    <source>
        <strain evidence="7 8">cv. Zhongwan 6</strain>
    </source>
</reference>
<keyword evidence="4" id="KW-0804">Transcription</keyword>
<dbReference type="InterPro" id="IPR003340">
    <property type="entry name" value="B3_DNA-bd"/>
</dbReference>
<dbReference type="EMBL" id="JAMSHJ010000005">
    <property type="protein sequence ID" value="KAI5409397.1"/>
    <property type="molecule type" value="Genomic_DNA"/>
</dbReference>
<name>A0A9D4WX44_PEA</name>
<comment type="subcellular location">
    <subcellularLocation>
        <location evidence="1">Nucleus</location>
    </subcellularLocation>
</comment>
<dbReference type="PROSITE" id="PS50863">
    <property type="entry name" value="B3"/>
    <property type="match status" value="1"/>
</dbReference>
<gene>
    <name evidence="7" type="ORF">KIW84_054998</name>
</gene>
<dbReference type="GO" id="GO:0005634">
    <property type="term" value="C:nucleus"/>
    <property type="evidence" value="ECO:0007669"/>
    <property type="project" value="UniProtKB-SubCell"/>
</dbReference>
<organism evidence="7 8">
    <name type="scientific">Pisum sativum</name>
    <name type="common">Garden pea</name>
    <name type="synonym">Lathyrus oleraceus</name>
    <dbReference type="NCBI Taxonomy" id="3888"/>
    <lineage>
        <taxon>Eukaryota</taxon>
        <taxon>Viridiplantae</taxon>
        <taxon>Streptophyta</taxon>
        <taxon>Embryophyta</taxon>
        <taxon>Tracheophyta</taxon>
        <taxon>Spermatophyta</taxon>
        <taxon>Magnoliopsida</taxon>
        <taxon>eudicotyledons</taxon>
        <taxon>Gunneridae</taxon>
        <taxon>Pentapetalae</taxon>
        <taxon>rosids</taxon>
        <taxon>fabids</taxon>
        <taxon>Fabales</taxon>
        <taxon>Fabaceae</taxon>
        <taxon>Papilionoideae</taxon>
        <taxon>50 kb inversion clade</taxon>
        <taxon>NPAAA clade</taxon>
        <taxon>Hologalegina</taxon>
        <taxon>IRL clade</taxon>
        <taxon>Fabeae</taxon>
        <taxon>Lathyrus</taxon>
    </lineage>
</organism>
<evidence type="ECO:0000256" key="1">
    <source>
        <dbReference type="ARBA" id="ARBA00004123"/>
    </source>
</evidence>
<evidence type="ECO:0000256" key="5">
    <source>
        <dbReference type="ARBA" id="ARBA00023242"/>
    </source>
</evidence>